<reference evidence="1" key="1">
    <citation type="submission" date="2018-01" db="EMBL/GenBank/DDBJ databases">
        <title>Tetrahymena rostrata mitochondrial DNA sequence.</title>
        <authorList>
            <person name="Billman-Jacobe H."/>
            <person name="Young N."/>
        </authorList>
    </citation>
    <scope>NUCLEOTIDE SEQUENCE</scope>
    <source>
        <strain evidence="1">TRO1</strain>
    </source>
</reference>
<name>A0A6G5NK80_TETRO</name>
<accession>A0A6G5NK80</accession>
<keyword evidence="1" id="KW-0496">Mitochondrion</keyword>
<dbReference type="AlphaFoldDB" id="A0A6G5NK80"/>
<sequence>MGLKSLPLLNKSGISMYWTNVWDSIKLYKKYSLSFLFLNDVIYHYLNENLYYYCLIKIRKIGDEYRGNRGYKHINISKIKKSYNLRHYYLGKILFLKYQNWVVVLINFFTVKRFKYHYKNKILSTHKKLFKCLRKNPYKYAFKIENYKYKF</sequence>
<organism evidence="1">
    <name type="scientific">Tetrahymena rostrata</name>
    <dbReference type="NCBI Taxonomy" id="5909"/>
    <lineage>
        <taxon>Eukaryota</taxon>
        <taxon>Sar</taxon>
        <taxon>Alveolata</taxon>
        <taxon>Ciliophora</taxon>
        <taxon>Intramacronucleata</taxon>
        <taxon>Oligohymenophorea</taxon>
        <taxon>Hymenostomatida</taxon>
        <taxon>Tetrahymenina</taxon>
        <taxon>Tetrahymenidae</taxon>
        <taxon>Tetrahymena</taxon>
    </lineage>
</organism>
<dbReference type="GO" id="GO:0005840">
    <property type="term" value="C:ribosome"/>
    <property type="evidence" value="ECO:0007669"/>
    <property type="project" value="UniProtKB-KW"/>
</dbReference>
<dbReference type="GeneID" id="72856049"/>
<gene>
    <name evidence="1" type="primary">rps3</name>
</gene>
<keyword evidence="1" id="KW-0689">Ribosomal protein</keyword>
<geneLocation type="mitochondrion" evidence="1"/>
<dbReference type="RefSeq" id="YP_010411949.1">
    <property type="nucleotide sequence ID" value="NC_064340.1"/>
</dbReference>
<keyword evidence="1" id="KW-0687">Ribonucleoprotein</keyword>
<proteinExistence type="predicted"/>
<evidence type="ECO:0000313" key="1">
    <source>
        <dbReference type="EMBL" id="QBI37919.1"/>
    </source>
</evidence>
<dbReference type="EMBL" id="MG744347">
    <property type="protein sequence ID" value="QBI37919.1"/>
    <property type="molecule type" value="Genomic_DNA"/>
</dbReference>
<protein>
    <submittedName>
        <fullName evidence="1">Ribosomal protein S3</fullName>
    </submittedName>
</protein>